<sequence length="84" mass="9741">MTFLDHTVSHLLYDISEFKQARTVVLTQHTSTALKNYEAIKAQLTDSMDSCRKRILFFAHAAEWSWYDDATWLRFVADQKGGVN</sequence>
<reference evidence="1" key="1">
    <citation type="submission" date="2020-06" db="EMBL/GenBank/DDBJ databases">
        <title>Legume-microbial interactions unlock mineral nutrients during tropical forest succession.</title>
        <authorList>
            <person name="Epihov D.Z."/>
        </authorList>
    </citation>
    <scope>NUCLEOTIDE SEQUENCE [LARGE SCALE GENOMIC DNA]</scope>
    <source>
        <strain evidence="1">Pan2503</strain>
    </source>
</reference>
<comment type="caution">
    <text evidence="1">The sequence shown here is derived from an EMBL/GenBank/DDBJ whole genome shotgun (WGS) entry which is preliminary data.</text>
</comment>
<dbReference type="AlphaFoldDB" id="A0A7V8NMA2"/>
<dbReference type="Proteomes" id="UP000567293">
    <property type="component" value="Unassembled WGS sequence"/>
</dbReference>
<organism evidence="1 2">
    <name type="scientific">Candidatus Acidiferrum panamense</name>
    <dbReference type="NCBI Taxonomy" id="2741543"/>
    <lineage>
        <taxon>Bacteria</taxon>
        <taxon>Pseudomonadati</taxon>
        <taxon>Acidobacteriota</taxon>
        <taxon>Terriglobia</taxon>
        <taxon>Candidatus Acidiferrales</taxon>
        <taxon>Candidatus Acidiferrum</taxon>
    </lineage>
</organism>
<accession>A0A7V8NMA2</accession>
<gene>
    <name evidence="1" type="ORF">HRJ53_01505</name>
</gene>
<dbReference type="EMBL" id="JACDQQ010000155">
    <property type="protein sequence ID" value="MBA0083650.1"/>
    <property type="molecule type" value="Genomic_DNA"/>
</dbReference>
<evidence type="ECO:0000313" key="2">
    <source>
        <dbReference type="Proteomes" id="UP000567293"/>
    </source>
</evidence>
<name>A0A7V8NMA2_9BACT</name>
<keyword evidence="2" id="KW-1185">Reference proteome</keyword>
<proteinExistence type="predicted"/>
<evidence type="ECO:0000313" key="1">
    <source>
        <dbReference type="EMBL" id="MBA0083650.1"/>
    </source>
</evidence>
<protein>
    <submittedName>
        <fullName evidence="1">Uncharacterized protein</fullName>
    </submittedName>
</protein>